<dbReference type="Proteomes" id="UP000682733">
    <property type="component" value="Unassembled WGS sequence"/>
</dbReference>
<dbReference type="Proteomes" id="UP000681722">
    <property type="component" value="Unassembled WGS sequence"/>
</dbReference>
<keyword evidence="5" id="KW-1185">Reference proteome</keyword>
<sequence>MSKARQPTADECVEKGREYFKSLGITDEQLGEHVSSLLKLAGDKEIRKQPQAPSEENALKMRWLKERNLNLNPDNCDMKEKLKWIDAK</sequence>
<dbReference type="AlphaFoldDB" id="A0A815W3H3"/>
<reference evidence="2" key="1">
    <citation type="submission" date="2021-02" db="EMBL/GenBank/DDBJ databases">
        <authorList>
            <person name="Nowell W R."/>
        </authorList>
    </citation>
    <scope>NUCLEOTIDE SEQUENCE</scope>
</reference>
<evidence type="ECO:0000313" key="4">
    <source>
        <dbReference type="EMBL" id="CAF4396844.1"/>
    </source>
</evidence>
<evidence type="ECO:0000313" key="3">
    <source>
        <dbReference type="EMBL" id="CAF3767891.1"/>
    </source>
</evidence>
<evidence type="ECO:0000313" key="2">
    <source>
        <dbReference type="EMBL" id="CAF1536951.1"/>
    </source>
</evidence>
<accession>A0A815W3H3</accession>
<proteinExistence type="predicted"/>
<dbReference type="EMBL" id="CAJNOK010006246">
    <property type="protein sequence ID" value="CAF0998335.1"/>
    <property type="molecule type" value="Genomic_DNA"/>
</dbReference>
<organism evidence="2 5">
    <name type="scientific">Didymodactylos carnosus</name>
    <dbReference type="NCBI Taxonomy" id="1234261"/>
    <lineage>
        <taxon>Eukaryota</taxon>
        <taxon>Metazoa</taxon>
        <taxon>Spiralia</taxon>
        <taxon>Gnathifera</taxon>
        <taxon>Rotifera</taxon>
        <taxon>Eurotatoria</taxon>
        <taxon>Bdelloidea</taxon>
        <taxon>Philodinida</taxon>
        <taxon>Philodinidae</taxon>
        <taxon>Didymodactylos</taxon>
    </lineage>
</organism>
<dbReference type="EMBL" id="CAJNOQ010025408">
    <property type="protein sequence ID" value="CAF1536951.1"/>
    <property type="molecule type" value="Genomic_DNA"/>
</dbReference>
<comment type="caution">
    <text evidence="2">The sequence shown here is derived from an EMBL/GenBank/DDBJ whole genome shotgun (WGS) entry which is preliminary data.</text>
</comment>
<dbReference type="Proteomes" id="UP000663829">
    <property type="component" value="Unassembled WGS sequence"/>
</dbReference>
<evidence type="ECO:0000313" key="1">
    <source>
        <dbReference type="EMBL" id="CAF0998335.1"/>
    </source>
</evidence>
<evidence type="ECO:0000313" key="5">
    <source>
        <dbReference type="Proteomes" id="UP000663829"/>
    </source>
</evidence>
<dbReference type="EMBL" id="CAJOBC010091019">
    <property type="protein sequence ID" value="CAF4396844.1"/>
    <property type="molecule type" value="Genomic_DNA"/>
</dbReference>
<dbReference type="EMBL" id="CAJOBA010006253">
    <property type="protein sequence ID" value="CAF3767891.1"/>
    <property type="molecule type" value="Genomic_DNA"/>
</dbReference>
<name>A0A815W3H3_9BILA</name>
<gene>
    <name evidence="2" type="ORF">GPM918_LOCUS38393</name>
    <name evidence="1" type="ORF">OVA965_LOCUS14429</name>
    <name evidence="4" type="ORF">SRO942_LOCUS39215</name>
    <name evidence="3" type="ORF">TMI583_LOCUS14432</name>
</gene>
<dbReference type="Proteomes" id="UP000677228">
    <property type="component" value="Unassembled WGS sequence"/>
</dbReference>
<protein>
    <submittedName>
        <fullName evidence="2">Uncharacterized protein</fullName>
    </submittedName>
</protein>